<evidence type="ECO:0000313" key="10">
    <source>
        <dbReference type="Ensembl" id="ENSCLMP00005009325.1"/>
    </source>
</evidence>
<feature type="domain" description="FH2" evidence="9">
    <location>
        <begin position="631"/>
        <end position="1030"/>
    </location>
</feature>
<dbReference type="Gene3D" id="1.10.238.150">
    <property type="entry name" value="Formin, FH3 diaphanous domain"/>
    <property type="match status" value="1"/>
</dbReference>
<dbReference type="SMART" id="SM01139">
    <property type="entry name" value="Drf_FH3"/>
    <property type="match status" value="1"/>
</dbReference>
<dbReference type="Proteomes" id="UP000694565">
    <property type="component" value="Unplaced"/>
</dbReference>
<dbReference type="PROSITE" id="PS51444">
    <property type="entry name" value="FH2"/>
    <property type="match status" value="1"/>
</dbReference>
<dbReference type="Pfam" id="PF02181">
    <property type="entry name" value="FH2"/>
    <property type="match status" value="1"/>
</dbReference>
<feature type="region of interest" description="Disordered" evidence="6">
    <location>
        <begin position="1"/>
        <end position="39"/>
    </location>
</feature>
<organism evidence="10 11">
    <name type="scientific">Cyclopterus lumpus</name>
    <name type="common">Lumpsucker</name>
    <dbReference type="NCBI Taxonomy" id="8103"/>
    <lineage>
        <taxon>Eukaryota</taxon>
        <taxon>Metazoa</taxon>
        <taxon>Chordata</taxon>
        <taxon>Craniata</taxon>
        <taxon>Vertebrata</taxon>
        <taxon>Euteleostomi</taxon>
        <taxon>Actinopterygii</taxon>
        <taxon>Neopterygii</taxon>
        <taxon>Teleostei</taxon>
        <taxon>Neoteleostei</taxon>
        <taxon>Acanthomorphata</taxon>
        <taxon>Eupercaria</taxon>
        <taxon>Perciformes</taxon>
        <taxon>Cottioidei</taxon>
        <taxon>Cottales</taxon>
        <taxon>Cyclopteridae</taxon>
        <taxon>Cyclopterus</taxon>
    </lineage>
</organism>
<feature type="compositionally biased region" description="Pro residues" evidence="6">
    <location>
        <begin position="567"/>
        <end position="611"/>
    </location>
</feature>
<dbReference type="PANTHER" id="PTHR45691">
    <property type="entry name" value="PROTEIN DIAPHANOUS"/>
    <property type="match status" value="1"/>
</dbReference>
<dbReference type="Gene3D" id="1.20.58.630">
    <property type="match status" value="1"/>
</dbReference>
<evidence type="ECO:0000313" key="11">
    <source>
        <dbReference type="Proteomes" id="UP000694565"/>
    </source>
</evidence>
<accession>A0A8C2WXM0</accession>
<keyword evidence="4 5" id="KW-0175">Coiled coil</keyword>
<evidence type="ECO:0000256" key="4">
    <source>
        <dbReference type="ARBA" id="ARBA00023054"/>
    </source>
</evidence>
<dbReference type="SMART" id="SM01140">
    <property type="entry name" value="Drf_GBD"/>
    <property type="match status" value="1"/>
</dbReference>
<proteinExistence type="inferred from homology"/>
<feature type="domain" description="DAD" evidence="7">
    <location>
        <begin position="1053"/>
        <end position="1083"/>
    </location>
</feature>
<dbReference type="Pfam" id="PF06367">
    <property type="entry name" value="Drf_FH3"/>
    <property type="match status" value="1"/>
</dbReference>
<dbReference type="SMART" id="SM00498">
    <property type="entry name" value="FH2"/>
    <property type="match status" value="1"/>
</dbReference>
<evidence type="ECO:0000259" key="7">
    <source>
        <dbReference type="PROSITE" id="PS51231"/>
    </source>
</evidence>
<dbReference type="InterPro" id="IPR044933">
    <property type="entry name" value="DIA_GBD_sf"/>
</dbReference>
<comment type="similarity">
    <text evidence="2">Belongs to the formin homology family. Diaphanous subfamily.</text>
</comment>
<evidence type="ECO:0000256" key="1">
    <source>
        <dbReference type="ARBA" id="ARBA00004496"/>
    </source>
</evidence>
<dbReference type="Pfam" id="PF06345">
    <property type="entry name" value="Drf_DAD"/>
    <property type="match status" value="1"/>
</dbReference>
<keyword evidence="3" id="KW-0963">Cytoplasm</keyword>
<dbReference type="PROSITE" id="PS51232">
    <property type="entry name" value="GBD_FH3"/>
    <property type="match status" value="1"/>
</dbReference>
<evidence type="ECO:0000256" key="5">
    <source>
        <dbReference type="SAM" id="Coils"/>
    </source>
</evidence>
<evidence type="ECO:0000259" key="8">
    <source>
        <dbReference type="PROSITE" id="PS51232"/>
    </source>
</evidence>
<dbReference type="GO" id="GO:0003779">
    <property type="term" value="F:actin binding"/>
    <property type="evidence" value="ECO:0007669"/>
    <property type="project" value="InterPro"/>
</dbReference>
<dbReference type="InterPro" id="IPR042201">
    <property type="entry name" value="FH2_Formin_sf"/>
</dbReference>
<dbReference type="GO" id="GO:0005737">
    <property type="term" value="C:cytoplasm"/>
    <property type="evidence" value="ECO:0007669"/>
    <property type="project" value="UniProtKB-SubCell"/>
</dbReference>
<dbReference type="InterPro" id="IPR010465">
    <property type="entry name" value="Drf_DAD"/>
</dbReference>
<dbReference type="PANTHER" id="PTHR45691:SF9">
    <property type="entry name" value="PROTEIN DIAPHANOUS HOMOLOG 3"/>
    <property type="match status" value="1"/>
</dbReference>
<dbReference type="SUPFAM" id="SSF48371">
    <property type="entry name" value="ARM repeat"/>
    <property type="match status" value="1"/>
</dbReference>
<dbReference type="Ensembl" id="ENSCLMT00005010134.1">
    <property type="protein sequence ID" value="ENSCLMP00005009325.1"/>
    <property type="gene ID" value="ENSCLMG00005005239.1"/>
</dbReference>
<reference evidence="10" key="2">
    <citation type="submission" date="2025-09" db="UniProtKB">
        <authorList>
            <consortium name="Ensembl"/>
        </authorList>
    </citation>
    <scope>IDENTIFICATION</scope>
</reference>
<dbReference type="Gene3D" id="6.10.30.30">
    <property type="match status" value="1"/>
</dbReference>
<dbReference type="Pfam" id="PF06371">
    <property type="entry name" value="Drf_GBD"/>
    <property type="match status" value="1"/>
</dbReference>
<dbReference type="Gene3D" id="1.20.58.2220">
    <property type="entry name" value="Formin, FH2 domain"/>
    <property type="match status" value="1"/>
</dbReference>
<evidence type="ECO:0000259" key="9">
    <source>
        <dbReference type="PROSITE" id="PS51444"/>
    </source>
</evidence>
<feature type="compositionally biased region" description="Basic and acidic residues" evidence="6">
    <location>
        <begin position="1013"/>
        <end position="1039"/>
    </location>
</feature>
<evidence type="ECO:0000256" key="3">
    <source>
        <dbReference type="ARBA" id="ARBA00022490"/>
    </source>
</evidence>
<dbReference type="AlphaFoldDB" id="A0A8C2WXM0"/>
<dbReference type="GO" id="GO:0030041">
    <property type="term" value="P:actin filament polymerization"/>
    <property type="evidence" value="ECO:0007669"/>
    <property type="project" value="TreeGrafter"/>
</dbReference>
<dbReference type="FunFam" id="1.20.58.630:FF:000001">
    <property type="entry name" value="Diaphanous related formin 1"/>
    <property type="match status" value="1"/>
</dbReference>
<dbReference type="InterPro" id="IPR015425">
    <property type="entry name" value="FH2_Formin"/>
</dbReference>
<reference evidence="10" key="1">
    <citation type="submission" date="2025-08" db="UniProtKB">
        <authorList>
            <consortium name="Ensembl"/>
        </authorList>
    </citation>
    <scope>IDENTIFICATION</scope>
</reference>
<dbReference type="InterPro" id="IPR014767">
    <property type="entry name" value="DAD_dom"/>
</dbReference>
<feature type="region of interest" description="Disordered" evidence="6">
    <location>
        <begin position="561"/>
        <end position="619"/>
    </location>
</feature>
<feature type="region of interest" description="Disordered" evidence="6">
    <location>
        <begin position="60"/>
        <end position="94"/>
    </location>
</feature>
<dbReference type="InterPro" id="IPR016024">
    <property type="entry name" value="ARM-type_fold"/>
</dbReference>
<dbReference type="GO" id="GO:0005884">
    <property type="term" value="C:actin filament"/>
    <property type="evidence" value="ECO:0007669"/>
    <property type="project" value="TreeGrafter"/>
</dbReference>
<evidence type="ECO:0000256" key="2">
    <source>
        <dbReference type="ARBA" id="ARBA00008214"/>
    </source>
</evidence>
<dbReference type="PROSITE" id="PS51231">
    <property type="entry name" value="DAD"/>
    <property type="match status" value="1"/>
</dbReference>
<feature type="region of interest" description="Disordered" evidence="6">
    <location>
        <begin position="1013"/>
        <end position="1050"/>
    </location>
</feature>
<dbReference type="SUPFAM" id="SSF101447">
    <property type="entry name" value="Formin homology 2 domain (FH2 domain)"/>
    <property type="match status" value="1"/>
</dbReference>
<dbReference type="Gene3D" id="1.10.20.40">
    <property type="entry name" value="Formin, diaphanous GTPase-binding domain"/>
    <property type="match status" value="1"/>
</dbReference>
<dbReference type="Gene3D" id="1.25.10.10">
    <property type="entry name" value="Leucine-rich Repeat Variant"/>
    <property type="match status" value="1"/>
</dbReference>
<dbReference type="InterPro" id="IPR010472">
    <property type="entry name" value="FH3_dom"/>
</dbReference>
<dbReference type="InterPro" id="IPR051412">
    <property type="entry name" value="Formin_Homology_Diaphanous_sf"/>
</dbReference>
<sequence>MDGYSQRFQATAGRDCKPQKKKGASNHTTCCDEGDRKPKFHLPFRNITDDVLDRFASIRIPGSKKERPPLSHSKHNTNDGSTSSSSTSHQFEELSSKITSEKEILALFEKMMEDMNLSEEKKSPLREKDLNTKREMVIQYIFTASKTGSLRSSHQISPQEFLGELKSGVIDERLFACLDSLRVSLTSNPVSWVQSFGHEGLGLLLDVLERLLFKKPYVCTLTHVYSCYGLDRILGEEKSLSLLARAIDPSQSAMMTDVMKLLSAICIVGEENTLEKVLEAITTAGEWRAMERFSPIVQGLRDRSVQLQVACMQLINALVTSPDELDFRLHIRNEFMRCGLKEILPKLTTIRNEGLDIQLKVFEEHREEDMMEFSHRLEDIKSELEYPCHYYQHIKCLFAQKSLTLCTDVGDVFSIVQSMVKDSSAEPYFLSILQHLMLIRNDYLVRPQYFKIIEECVSQIVLHRSGTDPDFSYRKRLDVDFGHLLEVCIDKARTDEYEQRASELEQKFEEEFLSRQQAQAQLVKCDEKISELQAELQAFRSQFGAVPVVLSSAHVVQASSSSALLSGPPPPSPPPGMPAPPPPPPLPGCLAPPPPPGGPPPPFGAPPPPPLGFGGGLGSPTHHVLPYGLRPKKDFKPETAMKRLNWSKIRPQEMSEGCFWVRADENQYAKPGLLGRVALTFSSQRTAKKEEEDLEDKKSIKKRIKELKVLDPKIAQNLSIFLGSFRMPYQEIRRMIVEVDEEQLTEPMIQNLVKHLPEQEQLNALAKYKNEYANLSEPEQFGIVMSSVKRLRPRLSHILFRLQFEEQVNNLRPDILAVDAACDEVRKSRSFGRLLELVLLLGNYMNAGSRNAQSYGFDLSSLCKLKDTKSADQKTTLLHFLAEVCEEEFPDVIKFVGDLEHVDRSSRVSAENLEKSLRQMERQLLQLEKDLETFSSPDDPNDMFFTKMAISFAHVAREQYGKLVVMHSNMETLYQNMLEYFAVDPKKTSVDELFTDLSNFRAMFAQALKENLRRRETEEKQRRARAAKEKAEREKQERQQKKRRLLEVNAENDETGVMDSLLEALQSGAAFRDRRKRAPRPRGESLILSLHRHTNKDSHIKPAVHIVLGQCSDSSQTFKNHSELKSQPANWMHMFLVMF</sequence>
<evidence type="ECO:0000256" key="6">
    <source>
        <dbReference type="SAM" id="MobiDB-lite"/>
    </source>
</evidence>
<name>A0A8C2WXM0_CYCLU</name>
<dbReference type="GO" id="GO:0031267">
    <property type="term" value="F:small GTPase binding"/>
    <property type="evidence" value="ECO:0007669"/>
    <property type="project" value="InterPro"/>
</dbReference>
<dbReference type="GeneTree" id="ENSGT00940000157767"/>
<dbReference type="InterPro" id="IPR014768">
    <property type="entry name" value="GBD/FH3_dom"/>
</dbReference>
<dbReference type="InterPro" id="IPR011989">
    <property type="entry name" value="ARM-like"/>
</dbReference>
<protein>
    <submittedName>
        <fullName evidence="10">Diaphanous-related formin 3</fullName>
    </submittedName>
</protein>
<feature type="coiled-coil region" evidence="5">
    <location>
        <begin position="501"/>
        <end position="542"/>
    </location>
</feature>
<keyword evidence="11" id="KW-1185">Reference proteome</keyword>
<feature type="domain" description="GBD/FH3" evidence="8">
    <location>
        <begin position="96"/>
        <end position="468"/>
    </location>
</feature>
<dbReference type="InterPro" id="IPR010473">
    <property type="entry name" value="GTPase-bd"/>
</dbReference>
<comment type="subcellular location">
    <subcellularLocation>
        <location evidence="1">Cytoplasm</location>
    </subcellularLocation>
</comment>